<organism evidence="2 3">
    <name type="scientific">Staphylothermus marinus (strain ATCC 43588 / DSM 3639 / JCM 9404 / F1)</name>
    <dbReference type="NCBI Taxonomy" id="399550"/>
    <lineage>
        <taxon>Archaea</taxon>
        <taxon>Thermoproteota</taxon>
        <taxon>Thermoprotei</taxon>
        <taxon>Desulfurococcales</taxon>
        <taxon>Desulfurococcaceae</taxon>
        <taxon>Staphylothermus</taxon>
    </lineage>
</organism>
<dbReference type="AlphaFoldDB" id="A3DPS5"/>
<accession>A3DPS5</accession>
<dbReference type="PANTHER" id="PTHR43852">
    <property type="entry name" value="NUCLEOTIDYLTRANSFERASE"/>
    <property type="match status" value="1"/>
</dbReference>
<feature type="domain" description="Polymerase beta nucleotidyltransferase" evidence="1">
    <location>
        <begin position="12"/>
        <end position="92"/>
    </location>
</feature>
<dbReference type="PANTHER" id="PTHR43852:SF3">
    <property type="entry name" value="NUCLEOTIDYLTRANSFERASE"/>
    <property type="match status" value="1"/>
</dbReference>
<sequence>MDKGIYDCFRSIASKYGLRYLVVYGSHAGGYAGPHSDYDVAVKAGRNLSLVERGLILSMLEKCAGRRVDLLVIDDWNPIAVWEALSNGDLIYYCGRECLNEYYEDLAKAIDEVADLEPLIKLFRREMHYALTRSGGKNF</sequence>
<dbReference type="KEGG" id="smr:Smar_1549"/>
<dbReference type="InterPro" id="IPR041633">
    <property type="entry name" value="Polbeta"/>
</dbReference>
<dbReference type="Gene3D" id="3.30.460.10">
    <property type="entry name" value="Beta Polymerase, domain 2"/>
    <property type="match status" value="1"/>
</dbReference>
<evidence type="ECO:0000313" key="3">
    <source>
        <dbReference type="Proteomes" id="UP000000254"/>
    </source>
</evidence>
<reference evidence="3" key="1">
    <citation type="journal article" date="2009" name="BMC Genomics">
        <title>The complete genome sequence of Staphylothermus marinus reveals differences in sulfur metabolism among heterotrophic Crenarchaeota.</title>
        <authorList>
            <person name="Anderson I.J."/>
            <person name="Dharmarajan L."/>
            <person name="Rodriguez J."/>
            <person name="Hooper S."/>
            <person name="Porat I."/>
            <person name="Ulrich L.E."/>
            <person name="Elkins J.G."/>
            <person name="Mavromatis K."/>
            <person name="Sun H."/>
            <person name="Land M."/>
            <person name="Lapidus A."/>
            <person name="Lucas S."/>
            <person name="Barry K."/>
            <person name="Huber H."/>
            <person name="Zhulin I.B."/>
            <person name="Whitman W.B."/>
            <person name="Mukhopadhyay B."/>
            <person name="Woese C."/>
            <person name="Bristow J."/>
            <person name="Kyrpides N."/>
        </authorList>
    </citation>
    <scope>NUCLEOTIDE SEQUENCE [LARGE SCALE GENOMIC DNA]</scope>
    <source>
        <strain evidence="3">ATCC 43588 / DSM 3639 / JCM 9404 / F1</strain>
    </source>
</reference>
<dbReference type="EMBL" id="CP000575">
    <property type="protein sequence ID" value="ABN70635.1"/>
    <property type="molecule type" value="Genomic_DNA"/>
</dbReference>
<dbReference type="CDD" id="cd05403">
    <property type="entry name" value="NT_KNTase_like"/>
    <property type="match status" value="1"/>
</dbReference>
<protein>
    <recommendedName>
        <fullName evidence="1">Polymerase beta nucleotidyltransferase domain-containing protein</fullName>
    </recommendedName>
</protein>
<dbReference type="SUPFAM" id="SSF81301">
    <property type="entry name" value="Nucleotidyltransferase"/>
    <property type="match status" value="1"/>
</dbReference>
<evidence type="ECO:0000259" key="1">
    <source>
        <dbReference type="Pfam" id="PF18765"/>
    </source>
</evidence>
<gene>
    <name evidence="2" type="ordered locus">Smar_1549</name>
</gene>
<dbReference type="STRING" id="399550.Smar_1549"/>
<proteinExistence type="predicted"/>
<dbReference type="eggNOG" id="arCOG07859">
    <property type="taxonomic scope" value="Archaea"/>
</dbReference>
<evidence type="ECO:0000313" key="2">
    <source>
        <dbReference type="EMBL" id="ABN70635.1"/>
    </source>
</evidence>
<dbReference type="InterPro" id="IPR052930">
    <property type="entry name" value="TA_antitoxin_MntA"/>
</dbReference>
<dbReference type="InterPro" id="IPR043519">
    <property type="entry name" value="NT_sf"/>
</dbReference>
<keyword evidence="3" id="KW-1185">Reference proteome</keyword>
<name>A3DPS5_STAMF</name>
<reference evidence="2 3" key="2">
    <citation type="journal article" date="2009" name="Stand. Genomic Sci.">
        <title>Complete genome sequence of Staphylothermus marinus Stetter and Fiala 1986 type strain F1.</title>
        <authorList>
            <person name="Anderson I.J."/>
            <person name="Sun H."/>
            <person name="Lapidus A."/>
            <person name="Copeland A."/>
            <person name="Glavina Del Rio T."/>
            <person name="Tice H."/>
            <person name="Dalin E."/>
            <person name="Lucas S."/>
            <person name="Barry K."/>
            <person name="Land M."/>
            <person name="Richardson P."/>
            <person name="Huber H."/>
            <person name="Kyrpides N.C."/>
        </authorList>
    </citation>
    <scope>NUCLEOTIDE SEQUENCE [LARGE SCALE GENOMIC DNA]</scope>
    <source>
        <strain evidence="3">ATCC 43588 / DSM 3639 / JCM 9404 / F1</strain>
    </source>
</reference>
<dbReference type="RefSeq" id="WP_011839829.1">
    <property type="nucleotide sequence ID" value="NC_009033.1"/>
</dbReference>
<dbReference type="Proteomes" id="UP000000254">
    <property type="component" value="Chromosome"/>
</dbReference>
<dbReference type="HOGENOM" id="CLU_1840670_0_0_2"/>
<dbReference type="Pfam" id="PF18765">
    <property type="entry name" value="Polbeta"/>
    <property type="match status" value="1"/>
</dbReference>
<dbReference type="GeneID" id="4907574"/>